<dbReference type="AlphaFoldDB" id="A0A364XYL0"/>
<sequence>MSKTFQAKSYFTYWLDAVDEHSLHSPFFYDFQHKVVKQKNTIDNTDIETLRAKLLHDGRTIHVEDLGAGSQSMQGATRSIGDIAKWSLSTAKFSTLYQRVIDHSFARNIVELGTSLGINTLYMASNRAVNVTTFEGAPEIANIALENFQALQANNIAIKVGNIDKTLPTFLEQSGKIDIAFLDANHRYEPTMRYVSWLLGKVHSQSILILDDIHYSAEMERAWNELKKHALVYGSADLYRCGFLFFNPSLNKQHVVLQF</sequence>
<dbReference type="SUPFAM" id="SSF53335">
    <property type="entry name" value="S-adenosyl-L-methionine-dependent methyltransferases"/>
    <property type="match status" value="1"/>
</dbReference>
<dbReference type="GO" id="GO:0008168">
    <property type="term" value="F:methyltransferase activity"/>
    <property type="evidence" value="ECO:0007669"/>
    <property type="project" value="UniProtKB-KW"/>
</dbReference>
<dbReference type="GO" id="GO:0032259">
    <property type="term" value="P:methylation"/>
    <property type="evidence" value="ECO:0007669"/>
    <property type="project" value="UniProtKB-KW"/>
</dbReference>
<dbReference type="Proteomes" id="UP000251889">
    <property type="component" value="Unassembled WGS sequence"/>
</dbReference>
<comment type="caution">
    <text evidence="1">The sequence shown here is derived from an EMBL/GenBank/DDBJ whole genome shotgun (WGS) entry which is preliminary data.</text>
</comment>
<evidence type="ECO:0000313" key="1">
    <source>
        <dbReference type="EMBL" id="RAV99589.1"/>
    </source>
</evidence>
<evidence type="ECO:0000313" key="2">
    <source>
        <dbReference type="Proteomes" id="UP000251889"/>
    </source>
</evidence>
<dbReference type="OrthoDB" id="5464618at2"/>
<protein>
    <submittedName>
        <fullName evidence="1">SAM-dependent methyltransferase</fullName>
    </submittedName>
</protein>
<accession>A0A364XYL0</accession>
<name>A0A364XYL0_9BACT</name>
<keyword evidence="2" id="KW-1185">Reference proteome</keyword>
<reference evidence="1 2" key="1">
    <citation type="submission" date="2018-06" db="EMBL/GenBank/DDBJ databases">
        <title>Chryseolinea flavus sp. nov., a member of the phylum Bacteroidetes isolated from soil.</title>
        <authorList>
            <person name="Li Y."/>
            <person name="Wang J."/>
        </authorList>
    </citation>
    <scope>NUCLEOTIDE SEQUENCE [LARGE SCALE GENOMIC DNA]</scope>
    <source>
        <strain evidence="1 2">SDU1-6</strain>
    </source>
</reference>
<dbReference type="Pfam" id="PF13578">
    <property type="entry name" value="Methyltransf_24"/>
    <property type="match status" value="1"/>
</dbReference>
<dbReference type="Gene3D" id="3.40.50.150">
    <property type="entry name" value="Vaccinia Virus protein VP39"/>
    <property type="match status" value="1"/>
</dbReference>
<dbReference type="InterPro" id="IPR029063">
    <property type="entry name" value="SAM-dependent_MTases_sf"/>
</dbReference>
<keyword evidence="1" id="KW-0489">Methyltransferase</keyword>
<gene>
    <name evidence="1" type="ORF">DQQ10_18490</name>
</gene>
<keyword evidence="1" id="KW-0808">Transferase</keyword>
<dbReference type="RefSeq" id="WP_112748376.1">
    <property type="nucleotide sequence ID" value="NZ_QMFY01000010.1"/>
</dbReference>
<dbReference type="EMBL" id="QMFY01000010">
    <property type="protein sequence ID" value="RAV99589.1"/>
    <property type="molecule type" value="Genomic_DNA"/>
</dbReference>
<proteinExistence type="predicted"/>
<dbReference type="CDD" id="cd02440">
    <property type="entry name" value="AdoMet_MTases"/>
    <property type="match status" value="1"/>
</dbReference>
<organism evidence="1 2">
    <name type="scientific">Pseudochryseolinea flava</name>
    <dbReference type="NCBI Taxonomy" id="2059302"/>
    <lineage>
        <taxon>Bacteria</taxon>
        <taxon>Pseudomonadati</taxon>
        <taxon>Bacteroidota</taxon>
        <taxon>Cytophagia</taxon>
        <taxon>Cytophagales</taxon>
        <taxon>Fulvivirgaceae</taxon>
        <taxon>Pseudochryseolinea</taxon>
    </lineage>
</organism>